<evidence type="ECO:0000256" key="2">
    <source>
        <dbReference type="SAM" id="MobiDB-lite"/>
    </source>
</evidence>
<feature type="compositionally biased region" description="Acidic residues" evidence="2">
    <location>
        <begin position="78"/>
        <end position="111"/>
    </location>
</feature>
<feature type="region of interest" description="Disordered" evidence="2">
    <location>
        <begin position="38"/>
        <end position="115"/>
    </location>
</feature>
<gene>
    <name evidence="3" type="ORF">AAVZ08_11050</name>
</gene>
<feature type="region of interest" description="Disordered" evidence="2">
    <location>
        <begin position="259"/>
        <end position="340"/>
    </location>
</feature>
<accession>A0ABV0I7F5</accession>
<feature type="compositionally biased region" description="Basic and acidic residues" evidence="2">
    <location>
        <begin position="509"/>
        <end position="519"/>
    </location>
</feature>
<evidence type="ECO:0000256" key="1">
    <source>
        <dbReference type="ARBA" id="ARBA00007189"/>
    </source>
</evidence>
<feature type="compositionally biased region" description="Basic and acidic residues" evidence="2">
    <location>
        <begin position="280"/>
        <end position="294"/>
    </location>
</feature>
<feature type="compositionally biased region" description="Polar residues" evidence="2">
    <location>
        <begin position="38"/>
        <end position="47"/>
    </location>
</feature>
<reference evidence="3 4" key="1">
    <citation type="submission" date="2024-04" db="EMBL/GenBank/DDBJ databases">
        <title>Limosilactobacillus allomucosae sp. nov., a novel species isolated from wild boar faecal samples as potential probiotics for domestic pigs.</title>
        <authorList>
            <person name="Chen B."/>
        </authorList>
    </citation>
    <scope>NUCLEOTIDE SEQUENCE [LARGE SCALE GENOMIC DNA]</scope>
    <source>
        <strain evidence="3 4">WILCCON 0055</strain>
    </source>
</reference>
<comment type="caution">
    <text evidence="3">The sequence shown here is derived from an EMBL/GenBank/DDBJ whole genome shotgun (WGS) entry which is preliminary data.</text>
</comment>
<evidence type="ECO:0000313" key="3">
    <source>
        <dbReference type="EMBL" id="MEO5287098.1"/>
    </source>
</evidence>
<proteinExistence type="inferred from homology"/>
<feature type="region of interest" description="Disordered" evidence="2">
    <location>
        <begin position="504"/>
        <end position="524"/>
    </location>
</feature>
<dbReference type="InterPro" id="IPR016772">
    <property type="entry name" value="UCP020408"/>
</dbReference>
<comment type="similarity">
    <text evidence="1">Belongs to the UPF0751 family.</text>
</comment>
<dbReference type="Pfam" id="PF10087">
    <property type="entry name" value="DUF2325"/>
    <property type="match status" value="1"/>
</dbReference>
<dbReference type="RefSeq" id="WP_347985698.1">
    <property type="nucleotide sequence ID" value="NZ_JBCNVT010000002.1"/>
</dbReference>
<dbReference type="EMBL" id="JBCNVT010000002">
    <property type="protein sequence ID" value="MEO5287098.1"/>
    <property type="molecule type" value="Genomic_DNA"/>
</dbReference>
<sequence>MYDYRKDIIDIIKGTNPSIEGIEAVQSIVNLLRHQSGYQNPMSSELPSESKRSEETIEPSETTTPSDTATIEQNEASEAVEDIQETEMADNDEGTQNEQDEAPVSDMDETAENPAEKRDALTLAQYDAIHIFKSIMETTANELRRVVKDSEYQPSFGTLKKNLEDCHYNLGDEDTPLTNAYYLIASQQLKQARQTYKDMLVGKENISQLIERLIAAGVDLAKETDDASKLTAFQEAAAEARTNGLIKEETVQRFDALLKEQPSTSDKQTVEPTEEPEAAETAKADAEPVEKLETTDTVQTEDESADMVNVDNESAETPAGNEADTEQVSPTRSEPENEPSFAELLDQSSVFDLNQGEYVVQRRLTGAQLLDAYGQQAFFISEKMVQMLKLQDGDIVVADGEPYQSFTKPYIKRVMDHLDLEYNPIEVFRQAVVENKDGELVVTHNIYGKRLKVNGSKVTYHVKDDRIQFMVQEGDIVDLAWYANDDNAQDSMTIRWVYPLEDDNQPAEKAPKQKAAEKKPAKKEKTHLALGLSKQIFGSMQQGAQDAKKLKVDLKGQKVGIAIGNGQNGEILKATVKACNGDPRLINAFTGKSKKIEKAVKNLDMVIMIKSYANHPTSWSLAKACKKYGVKFAVSNKMSTQSFCRALYRAENNLPSDEQSGQEIEYPMG</sequence>
<protein>
    <submittedName>
        <fullName evidence="3">DUF2325 domain-containing protein</fullName>
    </submittedName>
</protein>
<organism evidence="3 4">
    <name type="scientific">Limosilactobacillus allomucosae</name>
    <dbReference type="NCBI Taxonomy" id="3142938"/>
    <lineage>
        <taxon>Bacteria</taxon>
        <taxon>Bacillati</taxon>
        <taxon>Bacillota</taxon>
        <taxon>Bacilli</taxon>
        <taxon>Lactobacillales</taxon>
        <taxon>Lactobacillaceae</taxon>
        <taxon>Limosilactobacillus</taxon>
    </lineage>
</organism>
<keyword evidence="4" id="KW-1185">Reference proteome</keyword>
<name>A0ABV0I7F5_9LACO</name>
<evidence type="ECO:0000313" key="4">
    <source>
        <dbReference type="Proteomes" id="UP001456307"/>
    </source>
</evidence>
<feature type="compositionally biased region" description="Low complexity" evidence="2">
    <location>
        <begin position="59"/>
        <end position="72"/>
    </location>
</feature>
<dbReference type="Proteomes" id="UP001456307">
    <property type="component" value="Unassembled WGS sequence"/>
</dbReference>